<reference evidence="1" key="1">
    <citation type="submission" date="2014-11" db="EMBL/GenBank/DDBJ databases">
        <authorList>
            <person name="Amaro Gonzalez C."/>
        </authorList>
    </citation>
    <scope>NUCLEOTIDE SEQUENCE</scope>
</reference>
<evidence type="ECO:0000313" key="1">
    <source>
        <dbReference type="EMBL" id="JAH05131.1"/>
    </source>
</evidence>
<name>A0A0E9PKF2_ANGAN</name>
<reference evidence="1" key="2">
    <citation type="journal article" date="2015" name="Fish Shellfish Immunol.">
        <title>Early steps in the European eel (Anguilla anguilla)-Vibrio vulnificus interaction in the gills: Role of the RtxA13 toxin.</title>
        <authorList>
            <person name="Callol A."/>
            <person name="Pajuelo D."/>
            <person name="Ebbesson L."/>
            <person name="Teles M."/>
            <person name="MacKenzie S."/>
            <person name="Amaro C."/>
        </authorList>
    </citation>
    <scope>NUCLEOTIDE SEQUENCE</scope>
</reference>
<dbReference type="EMBL" id="GBXM01103446">
    <property type="protein sequence ID" value="JAH05131.1"/>
    <property type="molecule type" value="Transcribed_RNA"/>
</dbReference>
<protein>
    <submittedName>
        <fullName evidence="1">Uncharacterized protein</fullName>
    </submittedName>
</protein>
<dbReference type="AlphaFoldDB" id="A0A0E9PKF2"/>
<sequence>MKFWHLATKNKLHSKTASHTHAYCAHLPTCNAHVHTHKHTHACKWTYGNQDSFPAAGSKDRLWLLKTPPLLSMGVL</sequence>
<organism evidence="1">
    <name type="scientific">Anguilla anguilla</name>
    <name type="common">European freshwater eel</name>
    <name type="synonym">Muraena anguilla</name>
    <dbReference type="NCBI Taxonomy" id="7936"/>
    <lineage>
        <taxon>Eukaryota</taxon>
        <taxon>Metazoa</taxon>
        <taxon>Chordata</taxon>
        <taxon>Craniata</taxon>
        <taxon>Vertebrata</taxon>
        <taxon>Euteleostomi</taxon>
        <taxon>Actinopterygii</taxon>
        <taxon>Neopterygii</taxon>
        <taxon>Teleostei</taxon>
        <taxon>Anguilliformes</taxon>
        <taxon>Anguillidae</taxon>
        <taxon>Anguilla</taxon>
    </lineage>
</organism>
<accession>A0A0E9PKF2</accession>
<proteinExistence type="predicted"/>